<dbReference type="PATRIC" id="fig|1028801.3.peg.2491"/>
<proteinExistence type="predicted"/>
<dbReference type="GO" id="GO:0005886">
    <property type="term" value="C:plasma membrane"/>
    <property type="evidence" value="ECO:0007669"/>
    <property type="project" value="UniProtKB-SubCell"/>
</dbReference>
<dbReference type="GO" id="GO:0042910">
    <property type="term" value="F:xenobiotic transmembrane transporter activity"/>
    <property type="evidence" value="ECO:0007669"/>
    <property type="project" value="InterPro"/>
</dbReference>
<dbReference type="NCBIfam" id="TIGR00797">
    <property type="entry name" value="matE"/>
    <property type="match status" value="1"/>
</dbReference>
<keyword evidence="3" id="KW-0050">Antiport</keyword>
<dbReference type="Pfam" id="PF01554">
    <property type="entry name" value="MatE"/>
    <property type="match status" value="2"/>
</dbReference>
<keyword evidence="8 10" id="KW-0472">Membrane</keyword>
<dbReference type="PANTHER" id="PTHR43298">
    <property type="entry name" value="MULTIDRUG RESISTANCE PROTEIN NORM-RELATED"/>
    <property type="match status" value="1"/>
</dbReference>
<keyword evidence="4" id="KW-1003">Cell membrane</keyword>
<name>A0A068T8K6_NEOGA</name>
<dbReference type="RefSeq" id="WP_051899768.1">
    <property type="nucleotide sequence ID" value="NZ_HG938355.1"/>
</dbReference>
<feature type="transmembrane region" description="Helical" evidence="10">
    <location>
        <begin position="435"/>
        <end position="457"/>
    </location>
</feature>
<dbReference type="HOGENOM" id="CLU_012893_6_3_5"/>
<feature type="transmembrane region" description="Helical" evidence="10">
    <location>
        <begin position="372"/>
        <end position="395"/>
    </location>
</feature>
<comment type="subcellular location">
    <subcellularLocation>
        <location evidence="1">Cell inner membrane</location>
        <topology evidence="1">Multi-pass membrane protein</topology>
    </subcellularLocation>
</comment>
<sequence>MSSLSTTMAVTVTDNSWSAHMRATLALGVPLVGAQLAQMAINTTDVILVGWLGTTELASVVLATQMFFLVFIFGTGFTSAVVPMVAQALGHGDSRSVRRSVRMGLWIVLAFGVLTAPILWFSAPILLALGQQPDVAANAQSYLRIAQWGIFPALGLMALRSFVTGLEKGGIVLYVTIVMFLINASLAYLLIFGHFGAPEMGLHGAAIASVAANLFGFVAALLYVESQPKMRAYEIFVRFWRPDWSMVREIVVLGLPISFTILAETSLFSAASLLMGIIGKLELAAHGIALQLAAIAFMIPLGLSQVATVRVGLANGRGDLLGVKRAALAVLAVSVLFTTIGSVLYATIPHFFGNLFLDTRKEDAATVLKLAVPLIVIAGAFQLVDGLQVVGASLLRGLKDTRVPMVLALIAYWPIGFACAWVFAFPLGFRGEGVWFGFVTGLAAAAVLLCGRFWLLVRRQARTTR</sequence>
<accession>A0A068T8K6</accession>
<dbReference type="KEGG" id="ngl:RG1141_CH24560"/>
<organism evidence="11 12">
    <name type="scientific">Neorhizobium galegae bv. officinalis bv. officinalis str. HAMBI 1141</name>
    <dbReference type="NCBI Taxonomy" id="1028801"/>
    <lineage>
        <taxon>Bacteria</taxon>
        <taxon>Pseudomonadati</taxon>
        <taxon>Pseudomonadota</taxon>
        <taxon>Alphaproteobacteria</taxon>
        <taxon>Hyphomicrobiales</taxon>
        <taxon>Rhizobiaceae</taxon>
        <taxon>Rhizobium/Agrobacterium group</taxon>
        <taxon>Neorhizobium</taxon>
    </lineage>
</organism>
<keyword evidence="2" id="KW-0813">Transport</keyword>
<dbReference type="Proteomes" id="UP000028186">
    <property type="component" value="Chromosome I"/>
</dbReference>
<feature type="transmembrane region" description="Helical" evidence="10">
    <location>
        <begin position="171"/>
        <end position="195"/>
    </location>
</feature>
<evidence type="ECO:0000256" key="10">
    <source>
        <dbReference type="SAM" id="Phobius"/>
    </source>
</evidence>
<keyword evidence="7" id="KW-0406">Ion transport</keyword>
<feature type="transmembrane region" description="Helical" evidence="10">
    <location>
        <begin position="407"/>
        <end position="429"/>
    </location>
</feature>
<dbReference type="EMBL" id="HG938355">
    <property type="protein sequence ID" value="CDN54793.1"/>
    <property type="molecule type" value="Genomic_DNA"/>
</dbReference>
<feature type="transmembrane region" description="Helical" evidence="10">
    <location>
        <begin position="284"/>
        <end position="307"/>
    </location>
</feature>
<dbReference type="AlphaFoldDB" id="A0A068T8K6"/>
<reference evidence="12" key="1">
    <citation type="journal article" date="2014" name="BMC Genomics">
        <title>Genome sequencing of two Neorhizobium galegae strains reveals a noeT gene responsible for the unusual acetylation of the nodulation factors.</title>
        <authorList>
            <person name="Osterman J."/>
            <person name="Marsh J."/>
            <person name="Laine P.K."/>
            <person name="Zeng Z."/>
            <person name="Alatalo E."/>
            <person name="Sullivan J.T."/>
            <person name="Young J.P."/>
            <person name="Thomas-Oates J."/>
            <person name="Paulin L."/>
            <person name="Lindstrom K."/>
        </authorList>
    </citation>
    <scope>NUCLEOTIDE SEQUENCE [LARGE SCALE GENOMIC DNA]</scope>
    <source>
        <strain evidence="12">HAMBI 1141</strain>
    </source>
</reference>
<protein>
    <recommendedName>
        <fullName evidence="9">Multidrug-efflux transporter</fullName>
    </recommendedName>
</protein>
<dbReference type="InterPro" id="IPR002528">
    <property type="entry name" value="MATE_fam"/>
</dbReference>
<feature type="transmembrane region" description="Helical" evidence="10">
    <location>
        <begin position="63"/>
        <end position="85"/>
    </location>
</feature>
<dbReference type="PIRSF" id="PIRSF006603">
    <property type="entry name" value="DinF"/>
    <property type="match status" value="1"/>
</dbReference>
<keyword evidence="5 10" id="KW-0812">Transmembrane</keyword>
<feature type="transmembrane region" description="Helical" evidence="10">
    <location>
        <begin position="328"/>
        <end position="352"/>
    </location>
</feature>
<dbReference type="eggNOG" id="COG0534">
    <property type="taxonomic scope" value="Bacteria"/>
</dbReference>
<evidence type="ECO:0000313" key="12">
    <source>
        <dbReference type="Proteomes" id="UP000028186"/>
    </source>
</evidence>
<dbReference type="GO" id="GO:0006811">
    <property type="term" value="P:monoatomic ion transport"/>
    <property type="evidence" value="ECO:0007669"/>
    <property type="project" value="UniProtKB-KW"/>
</dbReference>
<evidence type="ECO:0000256" key="9">
    <source>
        <dbReference type="ARBA" id="ARBA00031636"/>
    </source>
</evidence>
<feature type="transmembrane region" description="Helical" evidence="10">
    <location>
        <begin position="141"/>
        <end position="159"/>
    </location>
</feature>
<evidence type="ECO:0000313" key="11">
    <source>
        <dbReference type="EMBL" id="CDN54793.1"/>
    </source>
</evidence>
<evidence type="ECO:0000256" key="4">
    <source>
        <dbReference type="ARBA" id="ARBA00022475"/>
    </source>
</evidence>
<dbReference type="GO" id="GO:0015297">
    <property type="term" value="F:antiporter activity"/>
    <property type="evidence" value="ECO:0007669"/>
    <property type="project" value="UniProtKB-KW"/>
</dbReference>
<evidence type="ECO:0000256" key="8">
    <source>
        <dbReference type="ARBA" id="ARBA00023136"/>
    </source>
</evidence>
<evidence type="ECO:0000256" key="2">
    <source>
        <dbReference type="ARBA" id="ARBA00022448"/>
    </source>
</evidence>
<feature type="transmembrane region" description="Helical" evidence="10">
    <location>
        <begin position="250"/>
        <end position="278"/>
    </location>
</feature>
<evidence type="ECO:0000256" key="5">
    <source>
        <dbReference type="ARBA" id="ARBA00022692"/>
    </source>
</evidence>
<feature type="transmembrane region" description="Helical" evidence="10">
    <location>
        <begin position="201"/>
        <end position="224"/>
    </location>
</feature>
<evidence type="ECO:0000256" key="6">
    <source>
        <dbReference type="ARBA" id="ARBA00022989"/>
    </source>
</evidence>
<evidence type="ECO:0000256" key="7">
    <source>
        <dbReference type="ARBA" id="ARBA00023065"/>
    </source>
</evidence>
<dbReference type="CDD" id="cd13131">
    <property type="entry name" value="MATE_NorM_like"/>
    <property type="match status" value="1"/>
</dbReference>
<dbReference type="InterPro" id="IPR048279">
    <property type="entry name" value="MdtK-like"/>
</dbReference>
<evidence type="ECO:0000256" key="3">
    <source>
        <dbReference type="ARBA" id="ARBA00022449"/>
    </source>
</evidence>
<dbReference type="PANTHER" id="PTHR43298:SF2">
    <property type="entry name" value="FMN_FAD EXPORTER YEEO-RELATED"/>
    <property type="match status" value="1"/>
</dbReference>
<dbReference type="InterPro" id="IPR050222">
    <property type="entry name" value="MATE_MdtK"/>
</dbReference>
<feature type="transmembrane region" description="Helical" evidence="10">
    <location>
        <begin position="105"/>
        <end position="129"/>
    </location>
</feature>
<evidence type="ECO:0000256" key="1">
    <source>
        <dbReference type="ARBA" id="ARBA00004429"/>
    </source>
</evidence>
<gene>
    <name evidence="11" type="ORF">RG1141_CH24560</name>
</gene>
<keyword evidence="6 10" id="KW-1133">Transmembrane helix</keyword>